<dbReference type="KEGG" id="lmi:LmxM_22_1690_1"/>
<dbReference type="VEuPathDB" id="TriTrypDB:LmxM.22.1690partial"/>
<dbReference type="AlphaFoldDB" id="E8NHE6"/>
<feature type="non-terminal residue" evidence="2">
    <location>
        <position position="1"/>
    </location>
</feature>
<dbReference type="EMBL" id="CADB01000013">
    <property type="protein sequence ID" value="CBZ40919.1"/>
    <property type="molecule type" value="Genomic_DNA"/>
</dbReference>
<dbReference type="Proteomes" id="UP000007259">
    <property type="component" value="Unassembled WGS sequence"/>
</dbReference>
<accession>E8NHE6</accession>
<gene>
    <name evidence="2" type="ORF">LmxM_22_1690_1</name>
</gene>
<evidence type="ECO:0000256" key="1">
    <source>
        <dbReference type="SAM" id="MobiDB-lite"/>
    </source>
</evidence>
<dbReference type="GeneID" id="13454567"/>
<evidence type="ECO:0000313" key="2">
    <source>
        <dbReference type="EMBL" id="CBZ40919.1"/>
    </source>
</evidence>
<sequence length="384" mass="40525">ATRLLAVDALPPTDDECASDAAPQLSEVAPQRDAAASLRRKRTRDDASDSTFLPRRRRFSRPLDREPGTVPPAPLPRDIRRALRASADTAAQEASQAAPLVSIDALPAAPAQHASEAVPQPSEAAPALTVDALPPTDGECASEAVPQPSEAAPALTVDALPPTDGECASEAVPQPSEAAPALTVDALPPTDGECASEAVPQPSEAAPALRVEAARCMCRKRLRDFSSEWMLAKRRRCTSRRLECPLPPVRAVTSRRCTRRGGGPCKPAAASRSSLRGRWRAVVRTVRRWCQKALGFGHRLIYRRSRASAGEAAPQSSQAVTLPCKNASPSDVAPAPLAVLHPRRAPLPPSAHCMTDSQLETACCAGSYDAARSGLAPEGRGTSE</sequence>
<evidence type="ECO:0000313" key="3">
    <source>
        <dbReference type="Proteomes" id="UP000007259"/>
    </source>
</evidence>
<comment type="caution">
    <text evidence="2">The sequence shown here is derived from an EMBL/GenBank/DDBJ whole genome shotgun (WGS) entry which is preliminary data.</text>
</comment>
<dbReference type="RefSeq" id="XP_003886601.1">
    <property type="nucleotide sequence ID" value="XM_003886552.2"/>
</dbReference>
<organism evidence="2 3">
    <name type="scientific">Leishmania mexicana (strain MHOM/GT/2001/U1103)</name>
    <dbReference type="NCBI Taxonomy" id="929439"/>
    <lineage>
        <taxon>Eukaryota</taxon>
        <taxon>Discoba</taxon>
        <taxon>Euglenozoa</taxon>
        <taxon>Kinetoplastea</taxon>
        <taxon>Metakinetoplastina</taxon>
        <taxon>Trypanosomatida</taxon>
        <taxon>Trypanosomatidae</taxon>
        <taxon>Leishmaniinae</taxon>
        <taxon>Leishmania</taxon>
    </lineage>
</organism>
<reference evidence="2 3" key="1">
    <citation type="journal article" date="2011" name="Genome Res.">
        <title>Chromosome and gene copy number variation allow major structural change between species and strains of Leishmania.</title>
        <authorList>
            <person name="Rogers M.B."/>
            <person name="Hilley J.D."/>
            <person name="Dickens N.J."/>
            <person name="Wilkes J."/>
            <person name="Bates P.A."/>
            <person name="Depledge D.P."/>
            <person name="Harris D."/>
            <person name="Her Y."/>
            <person name="Herzyk P."/>
            <person name="Imamura H."/>
            <person name="Otto T.D."/>
            <person name="Sanders M."/>
            <person name="Seeger K."/>
            <person name="Dujardin J.C."/>
            <person name="Berriman M."/>
            <person name="Smith D.F."/>
            <person name="Hertz-Fowler C."/>
            <person name="Mottram J.C."/>
        </authorList>
    </citation>
    <scope>NUCLEOTIDE SEQUENCE [LARGE SCALE GENOMIC DNA]</scope>
    <source>
        <strain evidence="2 3">MHOM/GT/2001/U1103</strain>
    </source>
</reference>
<keyword evidence="3" id="KW-1185">Reference proteome</keyword>
<name>E8NHE6_LEIMU</name>
<feature type="region of interest" description="Disordered" evidence="1">
    <location>
        <begin position="1"/>
        <end position="97"/>
    </location>
</feature>
<protein>
    <submittedName>
        <fullName evidence="2">Uncharacterized protein</fullName>
    </submittedName>
</protein>
<feature type="compositionally biased region" description="Low complexity" evidence="1">
    <location>
        <begin position="85"/>
        <end position="97"/>
    </location>
</feature>
<proteinExistence type="predicted"/>